<dbReference type="EMBL" id="BMAO01007607">
    <property type="protein sequence ID" value="GFR17007.1"/>
    <property type="molecule type" value="Genomic_DNA"/>
</dbReference>
<accession>A0A8X6LQL2</accession>
<protein>
    <submittedName>
        <fullName evidence="2">Uncharacterized protein</fullName>
    </submittedName>
</protein>
<evidence type="ECO:0000313" key="2">
    <source>
        <dbReference type="EMBL" id="GFR17007.1"/>
    </source>
</evidence>
<name>A0A8X6LQL2_TRICU</name>
<dbReference type="AlphaFoldDB" id="A0A8X6LQL2"/>
<organism evidence="2 3">
    <name type="scientific">Trichonephila clavata</name>
    <name type="common">Joro spider</name>
    <name type="synonym">Nephila clavata</name>
    <dbReference type="NCBI Taxonomy" id="2740835"/>
    <lineage>
        <taxon>Eukaryota</taxon>
        <taxon>Metazoa</taxon>
        <taxon>Ecdysozoa</taxon>
        <taxon>Arthropoda</taxon>
        <taxon>Chelicerata</taxon>
        <taxon>Arachnida</taxon>
        <taxon>Araneae</taxon>
        <taxon>Araneomorphae</taxon>
        <taxon>Entelegynae</taxon>
        <taxon>Araneoidea</taxon>
        <taxon>Nephilidae</taxon>
        <taxon>Trichonephila</taxon>
    </lineage>
</organism>
<evidence type="ECO:0000313" key="1">
    <source>
        <dbReference type="EMBL" id="GFQ74223.1"/>
    </source>
</evidence>
<evidence type="ECO:0000313" key="3">
    <source>
        <dbReference type="Proteomes" id="UP000887116"/>
    </source>
</evidence>
<keyword evidence="3" id="KW-1185">Reference proteome</keyword>
<comment type="caution">
    <text evidence="2">The sequence shown here is derived from an EMBL/GenBank/DDBJ whole genome shotgun (WGS) entry which is preliminary data.</text>
</comment>
<sequence>MPMDHCMSQPSWFVSISGCLAPTLDTTQLSDYFSSEDLIPRHFPVRQFVLSRSHLPFPTPDAVRLEDEFRASLLRWRLPRSKVSRAKTLGIVAIRWLEATLPHTWRGFVFLMRVKCFKCSFGFLKFHEVAQWPS</sequence>
<dbReference type="Proteomes" id="UP000887116">
    <property type="component" value="Unassembled WGS sequence"/>
</dbReference>
<reference evidence="2" key="1">
    <citation type="submission" date="2020-07" db="EMBL/GenBank/DDBJ databases">
        <title>Multicomponent nature underlies the extraordinary mechanical properties of spider dragline silk.</title>
        <authorList>
            <person name="Kono N."/>
            <person name="Nakamura H."/>
            <person name="Mori M."/>
            <person name="Yoshida Y."/>
            <person name="Ohtoshi R."/>
            <person name="Malay A.D."/>
            <person name="Moran D.A.P."/>
            <person name="Tomita M."/>
            <person name="Numata K."/>
            <person name="Arakawa K."/>
        </authorList>
    </citation>
    <scope>NUCLEOTIDE SEQUENCE</scope>
</reference>
<gene>
    <name evidence="1" type="ORF">TNCT_464551</name>
    <name evidence="2" type="ORF">TNCT_479551</name>
</gene>
<proteinExistence type="predicted"/>
<dbReference type="EMBL" id="BMAO01031321">
    <property type="protein sequence ID" value="GFQ74223.1"/>
    <property type="molecule type" value="Genomic_DNA"/>
</dbReference>